<keyword evidence="5" id="KW-0170">Cobalt</keyword>
<dbReference type="PANTHER" id="PTHR43808:SF31">
    <property type="entry name" value="N-ACETYL-L-CITRULLINE DEACETYLASE"/>
    <property type="match status" value="1"/>
</dbReference>
<name>A0A1H3SFB6_9BACT</name>
<keyword evidence="8" id="KW-1185">Reference proteome</keyword>
<evidence type="ECO:0000256" key="3">
    <source>
        <dbReference type="ARBA" id="ARBA00022801"/>
    </source>
</evidence>
<dbReference type="SUPFAM" id="SSF55031">
    <property type="entry name" value="Bacterial exopeptidase dimerisation domain"/>
    <property type="match status" value="1"/>
</dbReference>
<dbReference type="InterPro" id="IPR002933">
    <property type="entry name" value="Peptidase_M20"/>
</dbReference>
<dbReference type="Pfam" id="PF01546">
    <property type="entry name" value="Peptidase_M20"/>
    <property type="match status" value="1"/>
</dbReference>
<dbReference type="EMBL" id="FNQC01000011">
    <property type="protein sequence ID" value="SDZ36241.1"/>
    <property type="molecule type" value="Genomic_DNA"/>
</dbReference>
<dbReference type="InterPro" id="IPR001261">
    <property type="entry name" value="ArgE/DapE_CS"/>
</dbReference>
<accession>A0A1H3SFB6</accession>
<dbReference type="Proteomes" id="UP000199663">
    <property type="component" value="Unassembled WGS sequence"/>
</dbReference>
<evidence type="ECO:0000256" key="5">
    <source>
        <dbReference type="ARBA" id="ARBA00023285"/>
    </source>
</evidence>
<keyword evidence="2" id="KW-0479">Metal-binding</keyword>
<evidence type="ECO:0000256" key="2">
    <source>
        <dbReference type="ARBA" id="ARBA00022723"/>
    </source>
</evidence>
<dbReference type="SUPFAM" id="SSF53187">
    <property type="entry name" value="Zn-dependent exopeptidases"/>
    <property type="match status" value="1"/>
</dbReference>
<evidence type="ECO:0000313" key="8">
    <source>
        <dbReference type="Proteomes" id="UP000199663"/>
    </source>
</evidence>
<sequence length="352" mass="38930">MGEEAIALLKSLIETVSFSKEEEKSADLIQDFFEQRGIITKRENNNVIVFNKFFDPLKPSILLNSHHDTVKPNAGYTKDPFKAIVEDGKLFGLGSNDAGGCLVSLIAAFLVYYDQDLPYNLVMAATAEEEISGQNGIESILSQLPEFELAIVGEPTLLQMAVAEKGLMVIDAEVKGMAGHAARNEGDNAIYKALDDLNLIRSYKFQKISPYLGETKVTATILQAGSQHNVVPDICRYTLDVRITDSYTLEEILAELKQNLSATLTPRSMRLKSSHIPENHPILAVGKSMNMDQYGSPTLSDQALIPYPSVKIGPGDSARSHSPDEFIFLEEIQNGIKVYVELLDRYMHTEKS</sequence>
<organism evidence="7 8">
    <name type="scientific">Rhodonellum ikkaensis</name>
    <dbReference type="NCBI Taxonomy" id="336829"/>
    <lineage>
        <taxon>Bacteria</taxon>
        <taxon>Pseudomonadati</taxon>
        <taxon>Bacteroidota</taxon>
        <taxon>Cytophagia</taxon>
        <taxon>Cytophagales</taxon>
        <taxon>Cytophagaceae</taxon>
        <taxon>Rhodonellum</taxon>
    </lineage>
</organism>
<reference evidence="7 8" key="1">
    <citation type="submission" date="2016-10" db="EMBL/GenBank/DDBJ databases">
        <authorList>
            <person name="Varghese N."/>
            <person name="Submissions S."/>
        </authorList>
    </citation>
    <scope>NUCLEOTIDE SEQUENCE [LARGE SCALE GENOMIC DNA]</scope>
    <source>
        <strain evidence="7 8">DSM 17997</strain>
    </source>
</reference>
<keyword evidence="4" id="KW-0862">Zinc</keyword>
<keyword evidence="3" id="KW-0378">Hydrolase</keyword>
<dbReference type="CDD" id="cd05651">
    <property type="entry name" value="M20_ArgE_DapE-like"/>
    <property type="match status" value="1"/>
</dbReference>
<dbReference type="PANTHER" id="PTHR43808">
    <property type="entry name" value="ACETYLORNITHINE DEACETYLASE"/>
    <property type="match status" value="1"/>
</dbReference>
<comment type="caution">
    <text evidence="7">The sequence shown here is derived from an EMBL/GenBank/DDBJ whole genome shotgun (WGS) entry which is preliminary data.</text>
</comment>
<comment type="cofactor">
    <cofactor evidence="1">
        <name>Zn(2+)</name>
        <dbReference type="ChEBI" id="CHEBI:29105"/>
    </cofactor>
</comment>
<gene>
    <name evidence="7" type="ORF">SAMN05444412_11192</name>
</gene>
<dbReference type="InterPro" id="IPR050072">
    <property type="entry name" value="Peptidase_M20A"/>
</dbReference>
<evidence type="ECO:0000256" key="4">
    <source>
        <dbReference type="ARBA" id="ARBA00022833"/>
    </source>
</evidence>
<dbReference type="Pfam" id="PF07687">
    <property type="entry name" value="M20_dimer"/>
    <property type="match status" value="1"/>
</dbReference>
<dbReference type="Gene3D" id="3.40.630.10">
    <property type="entry name" value="Zn peptidases"/>
    <property type="match status" value="1"/>
</dbReference>
<dbReference type="PROSITE" id="PS00758">
    <property type="entry name" value="ARGE_DAPE_CPG2_1"/>
    <property type="match status" value="1"/>
</dbReference>
<evidence type="ECO:0000259" key="6">
    <source>
        <dbReference type="Pfam" id="PF07687"/>
    </source>
</evidence>
<dbReference type="Gene3D" id="3.30.70.360">
    <property type="match status" value="1"/>
</dbReference>
<proteinExistence type="predicted"/>
<evidence type="ECO:0000256" key="1">
    <source>
        <dbReference type="ARBA" id="ARBA00001947"/>
    </source>
</evidence>
<dbReference type="InterPro" id="IPR011650">
    <property type="entry name" value="Peptidase_M20_dimer"/>
</dbReference>
<feature type="domain" description="Peptidase M20 dimerisation" evidence="6">
    <location>
        <begin position="162"/>
        <end position="263"/>
    </location>
</feature>
<protein>
    <submittedName>
        <fullName evidence="7">Acetylornithine deacetylase</fullName>
    </submittedName>
</protein>
<dbReference type="InterPro" id="IPR036264">
    <property type="entry name" value="Bact_exopeptidase_dim_dom"/>
</dbReference>
<evidence type="ECO:0000313" key="7">
    <source>
        <dbReference type="EMBL" id="SDZ36241.1"/>
    </source>
</evidence>